<dbReference type="InParanoid" id="Q754C4"/>
<keyword evidence="6" id="KW-0999">Mitochondrion inner membrane</keyword>
<accession>Q754C4</accession>
<reference evidence="13" key="2">
    <citation type="journal article" date="2013" name="G3 (Bethesda)">
        <title>Genomes of Ashbya fungi isolated from insects reveal four mating-type loci, numerous translocations, lack of transposons, and distinct gene duplications.</title>
        <authorList>
            <person name="Dietrich F.S."/>
            <person name="Voegeli S."/>
            <person name="Kuo S."/>
            <person name="Philippsen P."/>
        </authorList>
    </citation>
    <scope>GENOME REANNOTATION</scope>
    <source>
        <strain evidence="13">ATCC 10895 / CBS 109.51 / FGSC 9923 / NRRL Y-1056</strain>
    </source>
</reference>
<dbReference type="KEGG" id="ago:AGOS_AFR146W"/>
<dbReference type="PANTHER" id="PTHR45624">
    <property type="entry name" value="MITOCHONDRIAL BASIC AMINO ACIDS TRANSPORTER-RELATED"/>
    <property type="match status" value="1"/>
</dbReference>
<evidence type="ECO:0000256" key="7">
    <source>
        <dbReference type="ARBA" id="ARBA00022989"/>
    </source>
</evidence>
<comment type="similarity">
    <text evidence="2 11">Belongs to the mitochondrial carrier (TC 2.A.29) family.</text>
</comment>
<dbReference type="InterPro" id="IPR018108">
    <property type="entry name" value="MCP_transmembrane"/>
</dbReference>
<evidence type="ECO:0000256" key="1">
    <source>
        <dbReference type="ARBA" id="ARBA00004448"/>
    </source>
</evidence>
<dbReference type="HOGENOM" id="CLU_015166_16_3_1"/>
<organism evidence="12 13">
    <name type="scientific">Eremothecium gossypii (strain ATCC 10895 / CBS 109.51 / FGSC 9923 / NRRL Y-1056)</name>
    <name type="common">Yeast</name>
    <name type="synonym">Ashbya gossypii</name>
    <dbReference type="NCBI Taxonomy" id="284811"/>
    <lineage>
        <taxon>Eukaryota</taxon>
        <taxon>Fungi</taxon>
        <taxon>Dikarya</taxon>
        <taxon>Ascomycota</taxon>
        <taxon>Saccharomycotina</taxon>
        <taxon>Saccharomycetes</taxon>
        <taxon>Saccharomycetales</taxon>
        <taxon>Saccharomycetaceae</taxon>
        <taxon>Eremothecium</taxon>
    </lineage>
</organism>
<dbReference type="Proteomes" id="UP000000591">
    <property type="component" value="Chromosome VI"/>
</dbReference>
<protein>
    <submittedName>
        <fullName evidence="12">AFR146Wp</fullName>
    </submittedName>
</protein>
<dbReference type="Pfam" id="PF00153">
    <property type="entry name" value="Mito_carr"/>
    <property type="match status" value="3"/>
</dbReference>
<feature type="repeat" description="Solcar" evidence="10">
    <location>
        <begin position="100"/>
        <end position="190"/>
    </location>
</feature>
<dbReference type="FunFam" id="1.50.40.10:FF:000099">
    <property type="entry name" value="Mitochondrial carrier protein"/>
    <property type="match status" value="1"/>
</dbReference>
<dbReference type="GO" id="GO:0022857">
    <property type="term" value="F:transmembrane transporter activity"/>
    <property type="evidence" value="ECO:0000318"/>
    <property type="project" value="GO_Central"/>
</dbReference>
<dbReference type="GeneID" id="4621945"/>
<evidence type="ECO:0000256" key="3">
    <source>
        <dbReference type="ARBA" id="ARBA00022448"/>
    </source>
</evidence>
<dbReference type="eggNOG" id="KOG0758">
    <property type="taxonomic scope" value="Eukaryota"/>
</dbReference>
<keyword evidence="7" id="KW-1133">Transmembrane helix</keyword>
<dbReference type="STRING" id="284811.Q754C4"/>
<name>Q754C4_EREGS</name>
<dbReference type="PRINTS" id="PR00926">
    <property type="entry name" value="MITOCARRIER"/>
</dbReference>
<sequence length="281" mass="30163">MSEDADKAYKDLLYGGVAGSLGKLVEYPFDTVKVRLQTQSAALFPTTWSCVSHTYKQEGLWRGFYQGMASPVFGAFLEHAVLFVSFNRAQAVLENCYSCGPLEKVVFAGAIAGACTSYVLTPVELVKCKLQVSNLTGVSGPRYTAVLPTLRAIVKQNGLGGLWQGQSGTFIRESAGGAVWFTAYEVLKGWLARRRGSTENTVWELLASGAGAGAAFHASIFPADTVKSTMQTEHLGLGPAVRTVLKKHGPTGFYRGVGITLLRALPANAVIFYVYESLCGL</sequence>
<dbReference type="RefSeq" id="NP_985693.1">
    <property type="nucleotide sequence ID" value="NM_211047.1"/>
</dbReference>
<dbReference type="PROSITE" id="PS50920">
    <property type="entry name" value="SOLCAR"/>
    <property type="match status" value="3"/>
</dbReference>
<keyword evidence="3 11" id="KW-0813">Transport</keyword>
<dbReference type="Gene3D" id="1.50.40.10">
    <property type="entry name" value="Mitochondrial carrier domain"/>
    <property type="match status" value="1"/>
</dbReference>
<dbReference type="GO" id="GO:1990575">
    <property type="term" value="P:mitochondrial L-ornithine transmembrane transport"/>
    <property type="evidence" value="ECO:0000318"/>
    <property type="project" value="GO_Central"/>
</dbReference>
<keyword evidence="9 10" id="KW-0472">Membrane</keyword>
<feature type="repeat" description="Solcar" evidence="10">
    <location>
        <begin position="6"/>
        <end position="92"/>
    </location>
</feature>
<dbReference type="EMBL" id="AE016819">
    <property type="protein sequence ID" value="AAS53517.1"/>
    <property type="molecule type" value="Genomic_DNA"/>
</dbReference>
<dbReference type="InterPro" id="IPR050567">
    <property type="entry name" value="Mitochondrial_Carrier"/>
</dbReference>
<keyword evidence="8" id="KW-0496">Mitochondrion</keyword>
<evidence type="ECO:0000256" key="2">
    <source>
        <dbReference type="ARBA" id="ARBA00006375"/>
    </source>
</evidence>
<keyword evidence="5" id="KW-0677">Repeat</keyword>
<evidence type="ECO:0000256" key="10">
    <source>
        <dbReference type="PROSITE-ProRule" id="PRU00282"/>
    </source>
</evidence>
<dbReference type="SUPFAM" id="SSF103506">
    <property type="entry name" value="Mitochondrial carrier"/>
    <property type="match status" value="1"/>
</dbReference>
<dbReference type="OrthoDB" id="2139348at2759"/>
<evidence type="ECO:0000256" key="5">
    <source>
        <dbReference type="ARBA" id="ARBA00022737"/>
    </source>
</evidence>
<dbReference type="OMA" id="PIDCFRQ"/>
<dbReference type="AlphaFoldDB" id="Q754C4"/>
<evidence type="ECO:0000313" key="13">
    <source>
        <dbReference type="Proteomes" id="UP000000591"/>
    </source>
</evidence>
<keyword evidence="13" id="KW-1185">Reference proteome</keyword>
<evidence type="ECO:0000256" key="6">
    <source>
        <dbReference type="ARBA" id="ARBA00022792"/>
    </source>
</evidence>
<dbReference type="GO" id="GO:0005743">
    <property type="term" value="C:mitochondrial inner membrane"/>
    <property type="evidence" value="ECO:0007669"/>
    <property type="project" value="UniProtKB-SubCell"/>
</dbReference>
<dbReference type="FunCoup" id="Q754C4">
    <property type="interactions" value="97"/>
</dbReference>
<evidence type="ECO:0000256" key="4">
    <source>
        <dbReference type="ARBA" id="ARBA00022692"/>
    </source>
</evidence>
<evidence type="ECO:0000256" key="11">
    <source>
        <dbReference type="RuleBase" id="RU000488"/>
    </source>
</evidence>
<keyword evidence="4 10" id="KW-0812">Transmembrane</keyword>
<dbReference type="InterPro" id="IPR002067">
    <property type="entry name" value="MCP"/>
</dbReference>
<evidence type="ECO:0000256" key="9">
    <source>
        <dbReference type="ARBA" id="ARBA00023136"/>
    </source>
</evidence>
<dbReference type="GO" id="GO:0005739">
    <property type="term" value="C:mitochondrion"/>
    <property type="evidence" value="ECO:0000318"/>
    <property type="project" value="GO_Central"/>
</dbReference>
<proteinExistence type="inferred from homology"/>
<dbReference type="InterPro" id="IPR023395">
    <property type="entry name" value="MCP_dom_sf"/>
</dbReference>
<evidence type="ECO:0000256" key="8">
    <source>
        <dbReference type="ARBA" id="ARBA00023128"/>
    </source>
</evidence>
<comment type="subcellular location">
    <subcellularLocation>
        <location evidence="1">Mitochondrion inner membrane</location>
        <topology evidence="1">Multi-pass membrane protein</topology>
    </subcellularLocation>
</comment>
<reference evidence="12 13" key="1">
    <citation type="journal article" date="2004" name="Science">
        <title>The Ashbya gossypii genome as a tool for mapping the ancient Saccharomyces cerevisiae genome.</title>
        <authorList>
            <person name="Dietrich F.S."/>
            <person name="Voegeli S."/>
            <person name="Brachat S."/>
            <person name="Lerch A."/>
            <person name="Gates K."/>
            <person name="Steiner S."/>
            <person name="Mohr C."/>
            <person name="Pohlmann R."/>
            <person name="Luedi P."/>
            <person name="Choi S."/>
            <person name="Wing R.A."/>
            <person name="Flavier A."/>
            <person name="Gaffney T.D."/>
            <person name="Philippsen P."/>
        </authorList>
    </citation>
    <scope>NUCLEOTIDE SEQUENCE [LARGE SCALE GENOMIC DNA]</scope>
    <source>
        <strain evidence="13">ATCC 10895 / CBS 109.51 / FGSC 9923 / NRRL Y-1056</strain>
    </source>
</reference>
<dbReference type="PANTHER" id="PTHR45624:SF31">
    <property type="entry name" value="MITOCHONDRIAL ORNITHINE TRANSPORTER 1"/>
    <property type="match status" value="1"/>
</dbReference>
<evidence type="ECO:0000313" key="12">
    <source>
        <dbReference type="EMBL" id="AAS53517.1"/>
    </source>
</evidence>
<feature type="repeat" description="Solcar" evidence="10">
    <location>
        <begin position="200"/>
        <end position="281"/>
    </location>
</feature>
<gene>
    <name evidence="12" type="ORF">AGOS_AFR146W</name>
</gene>